<accession>A0ABN7SJA7</accession>
<evidence type="ECO:0000259" key="2">
    <source>
        <dbReference type="Pfam" id="PF05699"/>
    </source>
</evidence>
<evidence type="ECO:0000313" key="4">
    <source>
        <dbReference type="Proteomes" id="UP001158576"/>
    </source>
</evidence>
<protein>
    <submittedName>
        <fullName evidence="3">Oidioi.mRNA.OKI2018_I69.chr1.g264.t1.cds</fullName>
    </submittedName>
</protein>
<reference evidence="3 4" key="1">
    <citation type="submission" date="2021-04" db="EMBL/GenBank/DDBJ databases">
        <authorList>
            <person name="Bliznina A."/>
        </authorList>
    </citation>
    <scope>NUCLEOTIDE SEQUENCE [LARGE SCALE GENOMIC DNA]</scope>
</reference>
<dbReference type="EMBL" id="OU015566">
    <property type="protein sequence ID" value="CAG5102361.1"/>
    <property type="molecule type" value="Genomic_DNA"/>
</dbReference>
<dbReference type="InterPro" id="IPR008906">
    <property type="entry name" value="HATC_C_dom"/>
</dbReference>
<feature type="region of interest" description="Disordered" evidence="1">
    <location>
        <begin position="1"/>
        <end position="45"/>
    </location>
</feature>
<feature type="compositionally biased region" description="Polar residues" evidence="1">
    <location>
        <begin position="763"/>
        <end position="782"/>
    </location>
</feature>
<gene>
    <name evidence="3" type="ORF">OKIOD_LOCUS9029</name>
</gene>
<evidence type="ECO:0000313" key="3">
    <source>
        <dbReference type="EMBL" id="CAG5102361.1"/>
    </source>
</evidence>
<dbReference type="Pfam" id="PF05699">
    <property type="entry name" value="Dimer_Tnp_hAT"/>
    <property type="match status" value="1"/>
</dbReference>
<feature type="compositionally biased region" description="Basic and acidic residues" evidence="1">
    <location>
        <begin position="124"/>
        <end position="138"/>
    </location>
</feature>
<name>A0ABN7SJA7_OIKDI</name>
<feature type="domain" description="HAT C-terminal dimerisation" evidence="2">
    <location>
        <begin position="718"/>
        <end position="773"/>
    </location>
</feature>
<feature type="region of interest" description="Disordered" evidence="1">
    <location>
        <begin position="763"/>
        <end position="786"/>
    </location>
</feature>
<sequence length="801" mass="92297">MLKGGKINFPPRKKRRAEPEEISSDEDNEQNPDEPGTSEKKDSVTWKSLENEYAVQKARRDLDKTKFHFDGGIEGKFVNGKYTGDVRCLDPRCKAKKKEFICQDTKSRQPINLKKHAKSSPNYKFRETKTGSNQKSDKEKLTEMEATIICKEHLPLTFFAKESLKAYRAQLLSSVNVDPQCLDQLHSSSYHYIKEDMKKQQEILRTVLKKELPTLLEQGFCALQADHKYIKSRTHEDKKNGMAVLVTVSCEEIFSSLILDFRATDSTSYESTKNDFEEILDEYGLLPLWRSKMVALVGDSKFAKFEDDSDFMVVCLLHTINRIVDSMEEKAYIFGIYKERFKAVDNFISAIAKLRKPLESSSEDCPRTVNAYLKKLSEQGVPAIDKKKILKGRMRYPEKKLTDAEIKEDSSVKKFPKFRDHYHSIRFGAKAEKFATLSANMRQIVSLKLNPPLGYSHLLHQVSLPEIQFIEANHFLLKEMMYYFCADLSKLTIQIGCAESGDIRKADYLPCWRKNAALDHGQERAEIVDKLAKTALQKTLRLIFGKSYLPAHKKISKDGKETFVEAEIKTLHQAEPPRISKPQITSLFLYWPNRRVDLYRACEAIKTRDNEDFFYQNKLILEEAVTDWQIIARNEIHQLAQKLQLGEEPATASQVTRAVANLDVYDPRDAVAQTEPARRSEMSLWEKVEKEINEYFNDGDHWRAWLSAQNVDSPNSESVLFELFWRDQKSKWPILSAIAQKYANMPVTSAEIERNFSTMSYDLESGRSSQKAQHTGMVNQRANAGPFEEAIKEIKKKQNKN</sequence>
<keyword evidence="4" id="KW-1185">Reference proteome</keyword>
<feature type="compositionally biased region" description="Acidic residues" evidence="1">
    <location>
        <begin position="20"/>
        <end position="32"/>
    </location>
</feature>
<feature type="region of interest" description="Disordered" evidence="1">
    <location>
        <begin position="115"/>
        <end position="138"/>
    </location>
</feature>
<dbReference type="SUPFAM" id="SSF53098">
    <property type="entry name" value="Ribonuclease H-like"/>
    <property type="match status" value="1"/>
</dbReference>
<dbReference type="InterPro" id="IPR012337">
    <property type="entry name" value="RNaseH-like_sf"/>
</dbReference>
<organism evidence="3 4">
    <name type="scientific">Oikopleura dioica</name>
    <name type="common">Tunicate</name>
    <dbReference type="NCBI Taxonomy" id="34765"/>
    <lineage>
        <taxon>Eukaryota</taxon>
        <taxon>Metazoa</taxon>
        <taxon>Chordata</taxon>
        <taxon>Tunicata</taxon>
        <taxon>Appendicularia</taxon>
        <taxon>Copelata</taxon>
        <taxon>Oikopleuridae</taxon>
        <taxon>Oikopleura</taxon>
    </lineage>
</organism>
<dbReference type="Proteomes" id="UP001158576">
    <property type="component" value="Chromosome 1"/>
</dbReference>
<proteinExistence type="predicted"/>
<evidence type="ECO:0000256" key="1">
    <source>
        <dbReference type="SAM" id="MobiDB-lite"/>
    </source>
</evidence>